<reference evidence="1 2" key="1">
    <citation type="submission" date="2024-06" db="EMBL/GenBank/DDBJ databases">
        <authorList>
            <person name="Kraege A."/>
            <person name="Thomma B."/>
        </authorList>
    </citation>
    <scope>NUCLEOTIDE SEQUENCE [LARGE SCALE GENOMIC DNA]</scope>
</reference>
<evidence type="ECO:0000313" key="1">
    <source>
        <dbReference type="EMBL" id="CAL5224490.1"/>
    </source>
</evidence>
<accession>A0ABP1G176</accession>
<protein>
    <submittedName>
        <fullName evidence="1">G7186 protein</fullName>
    </submittedName>
</protein>
<gene>
    <name evidence="1" type="primary">g7186</name>
    <name evidence="1" type="ORF">VP750_LOCUS6149</name>
</gene>
<proteinExistence type="predicted"/>
<name>A0ABP1G176_9CHLO</name>
<dbReference type="EMBL" id="CAXHTA020000011">
    <property type="protein sequence ID" value="CAL5224490.1"/>
    <property type="molecule type" value="Genomic_DNA"/>
</dbReference>
<organism evidence="1 2">
    <name type="scientific">Coccomyxa viridis</name>
    <dbReference type="NCBI Taxonomy" id="1274662"/>
    <lineage>
        <taxon>Eukaryota</taxon>
        <taxon>Viridiplantae</taxon>
        <taxon>Chlorophyta</taxon>
        <taxon>core chlorophytes</taxon>
        <taxon>Trebouxiophyceae</taxon>
        <taxon>Trebouxiophyceae incertae sedis</taxon>
        <taxon>Coccomyxaceae</taxon>
        <taxon>Coccomyxa</taxon>
    </lineage>
</organism>
<dbReference type="Proteomes" id="UP001497392">
    <property type="component" value="Unassembled WGS sequence"/>
</dbReference>
<evidence type="ECO:0000313" key="2">
    <source>
        <dbReference type="Proteomes" id="UP001497392"/>
    </source>
</evidence>
<sequence>MLSGLNVTDASIIDAMQIAGESVPKVPVPREKLFSAGREAVPVFYSEASPTPASAMRTEGPYIDEPKFEDPMEDLHFEYGKILRQVLTDSIAGTWKGDVFSPEEGTSFDEALAKYHKKCLEQLKLPMGTNGFEVQVLKSFRYLLSIVIGEKFFTGRLHSAAVPGRADIEDMAGWLSADSRRKLLQSQEPQLVISMLAAMYMADVPLDFVSTDGETYILYRFHERHLLKYANLSAGKALCAVATRLKQHLEEKVAVGGSSEERLKRFSEALTSAQYAMKQFLCREPQEGVV</sequence>
<keyword evidence="2" id="KW-1185">Reference proteome</keyword>
<comment type="caution">
    <text evidence="1">The sequence shown here is derived from an EMBL/GenBank/DDBJ whole genome shotgun (WGS) entry which is preliminary data.</text>
</comment>